<dbReference type="CDD" id="cd00174">
    <property type="entry name" value="SH3"/>
    <property type="match status" value="1"/>
</dbReference>
<protein>
    <recommendedName>
        <fullName evidence="13">SH3 domain-containing protein</fullName>
    </recommendedName>
</protein>
<keyword evidence="5" id="KW-0206">Cytoskeleton</keyword>
<dbReference type="Gene3D" id="1.20.1270.60">
    <property type="entry name" value="Arfaptin homology (AH) domain/BAR domain"/>
    <property type="match status" value="1"/>
</dbReference>
<dbReference type="eggNOG" id="KOG2398">
    <property type="taxonomic scope" value="Eukaryota"/>
</dbReference>
<dbReference type="AlphaFoldDB" id="I2H861"/>
<dbReference type="FunCoup" id="I2H861">
    <property type="interactions" value="85"/>
</dbReference>
<evidence type="ECO:0000256" key="1">
    <source>
        <dbReference type="ARBA" id="ARBA00004245"/>
    </source>
</evidence>
<feature type="domain" description="F-BAR" evidence="10">
    <location>
        <begin position="1"/>
        <end position="261"/>
    </location>
</feature>
<dbReference type="GeneID" id="14497720"/>
<gene>
    <name evidence="11" type="primary">TBLA0H02790</name>
    <name evidence="11" type="ORF">TBLA_0H02790</name>
</gene>
<dbReference type="InterPro" id="IPR001060">
    <property type="entry name" value="FCH_dom"/>
</dbReference>
<dbReference type="RefSeq" id="XP_004182082.1">
    <property type="nucleotide sequence ID" value="XM_004182034.1"/>
</dbReference>
<feature type="domain" description="SH3" evidence="9">
    <location>
        <begin position="516"/>
        <end position="583"/>
    </location>
</feature>
<dbReference type="SMART" id="SM00055">
    <property type="entry name" value="FCH"/>
    <property type="match status" value="1"/>
</dbReference>
<dbReference type="GO" id="GO:0030036">
    <property type="term" value="P:actin cytoskeleton organization"/>
    <property type="evidence" value="ECO:0007669"/>
    <property type="project" value="UniProtKB-ARBA"/>
</dbReference>
<feature type="compositionally biased region" description="Low complexity" evidence="8">
    <location>
        <begin position="380"/>
        <end position="395"/>
    </location>
</feature>
<dbReference type="InterPro" id="IPR031160">
    <property type="entry name" value="F_BAR_dom"/>
</dbReference>
<evidence type="ECO:0000256" key="8">
    <source>
        <dbReference type="SAM" id="MobiDB-lite"/>
    </source>
</evidence>
<dbReference type="PROSITE" id="PS51741">
    <property type="entry name" value="F_BAR"/>
    <property type="match status" value="1"/>
</dbReference>
<evidence type="ECO:0000256" key="3">
    <source>
        <dbReference type="ARBA" id="ARBA00022490"/>
    </source>
</evidence>
<comment type="subcellular location">
    <subcellularLocation>
        <location evidence="1">Cytoplasm</location>
        <location evidence="1">Cytoskeleton</location>
    </subcellularLocation>
</comment>
<dbReference type="GO" id="GO:0005543">
    <property type="term" value="F:phospholipid binding"/>
    <property type="evidence" value="ECO:0007669"/>
    <property type="project" value="TreeGrafter"/>
</dbReference>
<proteinExistence type="predicted"/>
<dbReference type="SUPFAM" id="SSF50044">
    <property type="entry name" value="SH3-domain"/>
    <property type="match status" value="1"/>
</dbReference>
<dbReference type="SUPFAM" id="SSF103657">
    <property type="entry name" value="BAR/IMD domain-like"/>
    <property type="match status" value="1"/>
</dbReference>
<keyword evidence="3" id="KW-0963">Cytoplasm</keyword>
<keyword evidence="4" id="KW-0597">Phosphoprotein</keyword>
<dbReference type="OrthoDB" id="27823at2759"/>
<reference evidence="11 12" key="1">
    <citation type="journal article" date="2011" name="Proc. Natl. Acad. Sci. U.S.A.">
        <title>Evolutionary erosion of yeast sex chromosomes by mating-type switching accidents.</title>
        <authorList>
            <person name="Gordon J.L."/>
            <person name="Armisen D."/>
            <person name="Proux-Wera E."/>
            <person name="Oheigeartaigh S.S."/>
            <person name="Byrne K.P."/>
            <person name="Wolfe K.H."/>
        </authorList>
    </citation>
    <scope>NUCLEOTIDE SEQUENCE [LARGE SCALE GENOMIC DNA]</scope>
    <source>
        <strain evidence="12">ATCC 34711 / CBS 6284 / DSM 70876 / NBRC 10599 / NRRL Y-10934 / UCD 77-7</strain>
    </source>
</reference>
<dbReference type="STRING" id="1071380.I2H861"/>
<evidence type="ECO:0000259" key="9">
    <source>
        <dbReference type="PROSITE" id="PS50002"/>
    </source>
</evidence>
<name>I2H861_HENB6</name>
<dbReference type="InterPro" id="IPR001452">
    <property type="entry name" value="SH3_domain"/>
</dbReference>
<feature type="compositionally biased region" description="Basic residues" evidence="8">
    <location>
        <begin position="275"/>
        <end position="291"/>
    </location>
</feature>
<sequence length="583" mass="66465">MKYDYTHCFWDPRDEGATILLQHIANGLKSTQSIVNLFKWQSELDKDFTRRASAANDKFIKDTQAAPEYGNLSSIYNKLSTYQSMKSKSYAKHSELLHKLYIESKDFLSDLTARYTTLTGKVERMRIDKLNKKKHKDELLKQLKAAQTKARDLTLNIENTIASKKTTQHHQKELKKWQDTEHELDSQLDVLIQEYKAAQKYWLQEWATVSSQFQALEVQRIQFVQEKLQAFLQSSSDTTILEQTKLDQLTLSLSSFNAMDDIESFARSSGTGRLKEKKVRTHSHTHSHSHTHPQDLPRLDPSHSLNTRVSSRDRFRESMQFWQSSDSETSSPVSATAPAPTPQSFRPSPPPSRKYTPPSMDLQHFSNTDNLQLPKRDFLNSSSNSASSNINSQTSSHVDSLATSISSMNSTIVERFSKSWNSKHNDLPLSPETTGSDIKRQTLHLPKHDAPFTSSSERRRKSMVFPGSTTPIEDALYEMNKMQNLNLTAKEDHSVGRIRDSGITVTLPIVTSDGHGVIQYAKALYPLVDNPATELAHFHKGDYLLLTHIIDKDWYKGEVYANDMIDATHKYGLIPSNFVRLLK</sequence>
<keyword evidence="12" id="KW-1185">Reference proteome</keyword>
<evidence type="ECO:0008006" key="13">
    <source>
        <dbReference type="Google" id="ProtNLM"/>
    </source>
</evidence>
<dbReference type="Gene3D" id="2.30.30.40">
    <property type="entry name" value="SH3 Domains"/>
    <property type="match status" value="1"/>
</dbReference>
<dbReference type="SMART" id="SM00326">
    <property type="entry name" value="SH3"/>
    <property type="match status" value="1"/>
</dbReference>
<organism evidence="11 12">
    <name type="scientific">Henningerozyma blattae (strain ATCC 34711 / CBS 6284 / DSM 70876 / NBRC 10599 / NRRL Y-10934 / UCD 77-7)</name>
    <name type="common">Yeast</name>
    <name type="synonym">Tetrapisispora blattae</name>
    <dbReference type="NCBI Taxonomy" id="1071380"/>
    <lineage>
        <taxon>Eukaryota</taxon>
        <taxon>Fungi</taxon>
        <taxon>Dikarya</taxon>
        <taxon>Ascomycota</taxon>
        <taxon>Saccharomycotina</taxon>
        <taxon>Saccharomycetes</taxon>
        <taxon>Saccharomycetales</taxon>
        <taxon>Saccharomycetaceae</taxon>
        <taxon>Henningerozyma</taxon>
    </lineage>
</organism>
<dbReference type="KEGG" id="tbl:TBLA_0H02790"/>
<keyword evidence="2 6" id="KW-0728">SH3 domain</keyword>
<dbReference type="PANTHER" id="PTHR23065:SF7">
    <property type="entry name" value="NOSTRIN, ISOFORM H"/>
    <property type="match status" value="1"/>
</dbReference>
<feature type="region of interest" description="Disordered" evidence="8">
    <location>
        <begin position="267"/>
        <end position="395"/>
    </location>
</feature>
<dbReference type="InterPro" id="IPR036028">
    <property type="entry name" value="SH3-like_dom_sf"/>
</dbReference>
<evidence type="ECO:0000256" key="4">
    <source>
        <dbReference type="ARBA" id="ARBA00022553"/>
    </source>
</evidence>
<evidence type="ECO:0000256" key="6">
    <source>
        <dbReference type="PROSITE-ProRule" id="PRU00192"/>
    </source>
</evidence>
<dbReference type="GO" id="GO:0120104">
    <property type="term" value="C:mitotic actomyosin contractile ring, proximal layer"/>
    <property type="evidence" value="ECO:0007669"/>
    <property type="project" value="TreeGrafter"/>
</dbReference>
<dbReference type="PANTHER" id="PTHR23065">
    <property type="entry name" value="PROLINE-SERINE-THREONINE PHOSPHATASE INTERACTING PROTEIN 1"/>
    <property type="match status" value="1"/>
</dbReference>
<keyword evidence="7" id="KW-0175">Coiled coil</keyword>
<dbReference type="Proteomes" id="UP000002866">
    <property type="component" value="Chromosome 8"/>
</dbReference>
<dbReference type="HOGENOM" id="CLU_434790_0_0_1"/>
<evidence type="ECO:0000256" key="5">
    <source>
        <dbReference type="ARBA" id="ARBA00023212"/>
    </source>
</evidence>
<dbReference type="EMBL" id="HE806323">
    <property type="protein sequence ID" value="CCH62563.1"/>
    <property type="molecule type" value="Genomic_DNA"/>
</dbReference>
<evidence type="ECO:0000313" key="12">
    <source>
        <dbReference type="Proteomes" id="UP000002866"/>
    </source>
</evidence>
<feature type="compositionally biased region" description="Basic and acidic residues" evidence="8">
    <location>
        <begin position="292"/>
        <end position="301"/>
    </location>
</feature>
<dbReference type="GO" id="GO:0009898">
    <property type="term" value="C:cytoplasmic side of plasma membrane"/>
    <property type="evidence" value="ECO:0007669"/>
    <property type="project" value="TreeGrafter"/>
</dbReference>
<dbReference type="OMA" id="RFAKSWN"/>
<evidence type="ECO:0000256" key="2">
    <source>
        <dbReference type="ARBA" id="ARBA00022443"/>
    </source>
</evidence>
<dbReference type="PROSITE" id="PS50002">
    <property type="entry name" value="SH3"/>
    <property type="match status" value="1"/>
</dbReference>
<dbReference type="InterPro" id="IPR027267">
    <property type="entry name" value="AH/BAR_dom_sf"/>
</dbReference>
<dbReference type="InParanoid" id="I2H861"/>
<evidence type="ECO:0000259" key="10">
    <source>
        <dbReference type="PROSITE" id="PS51741"/>
    </source>
</evidence>
<accession>I2H861</accession>
<evidence type="ECO:0000256" key="7">
    <source>
        <dbReference type="PROSITE-ProRule" id="PRU01077"/>
    </source>
</evidence>
<evidence type="ECO:0000313" key="11">
    <source>
        <dbReference type="EMBL" id="CCH62563.1"/>
    </source>
</evidence>
<feature type="compositionally biased region" description="Low complexity" evidence="8">
    <location>
        <begin position="329"/>
        <end position="346"/>
    </location>
</feature>